<reference evidence="1" key="2">
    <citation type="journal article" date="2022" name="Microb. Genom.">
        <title>A chromosome-scale genome assembly of the tomato pathogen Cladosporium fulvum reveals a compartmentalized genome architecture and the presence of a dispensable chromosome.</title>
        <authorList>
            <person name="Zaccaron A.Z."/>
            <person name="Chen L.H."/>
            <person name="Samaras A."/>
            <person name="Stergiopoulos I."/>
        </authorList>
    </citation>
    <scope>NUCLEOTIDE SEQUENCE</scope>
    <source>
        <strain evidence="1">Race5_Kim</strain>
    </source>
</reference>
<gene>
    <name evidence="1" type="ORF">CLAFUR5_08584</name>
</gene>
<sequence length="159" mass="17347">MASDPMVLCGKDPATCDGFIRGILPKYDVVHVCHNTEAAMAELPRLFVDASTKPTAGKSSNMDRDQGRSPMVIFVGGGFTEAEVKNMRKSDVVRTVPWMYPSASVRAKGKGPPPSKVVLRQARESLIEHGLVPGEKLPAERGIWSYGEDDSHAEQRPKL</sequence>
<accession>A0A9Q8P6S4</accession>
<dbReference type="OrthoDB" id="3649348at2759"/>
<dbReference type="GeneID" id="71988462"/>
<proteinExistence type="predicted"/>
<dbReference type="OMA" id="RTVPWMY"/>
<dbReference type="AlphaFoldDB" id="A0A9Q8P6S4"/>
<evidence type="ECO:0000313" key="1">
    <source>
        <dbReference type="EMBL" id="UJO15137.1"/>
    </source>
</evidence>
<keyword evidence="2" id="KW-1185">Reference proteome</keyword>
<reference evidence="1" key="1">
    <citation type="submission" date="2021-12" db="EMBL/GenBank/DDBJ databases">
        <authorList>
            <person name="Zaccaron A."/>
            <person name="Stergiopoulos I."/>
        </authorList>
    </citation>
    <scope>NUCLEOTIDE SEQUENCE</scope>
    <source>
        <strain evidence="1">Race5_Kim</strain>
    </source>
</reference>
<dbReference type="KEGG" id="ffu:CLAFUR5_08584"/>
<evidence type="ECO:0000313" key="2">
    <source>
        <dbReference type="Proteomes" id="UP000756132"/>
    </source>
</evidence>
<dbReference type="RefSeq" id="XP_047759503.1">
    <property type="nucleotide sequence ID" value="XM_047907732.1"/>
</dbReference>
<protein>
    <submittedName>
        <fullName evidence="1">Uncharacterized protein</fullName>
    </submittedName>
</protein>
<dbReference type="EMBL" id="CP090165">
    <property type="protein sequence ID" value="UJO15137.1"/>
    <property type="molecule type" value="Genomic_DNA"/>
</dbReference>
<organism evidence="1 2">
    <name type="scientific">Passalora fulva</name>
    <name type="common">Tomato leaf mold</name>
    <name type="synonym">Cladosporium fulvum</name>
    <dbReference type="NCBI Taxonomy" id="5499"/>
    <lineage>
        <taxon>Eukaryota</taxon>
        <taxon>Fungi</taxon>
        <taxon>Dikarya</taxon>
        <taxon>Ascomycota</taxon>
        <taxon>Pezizomycotina</taxon>
        <taxon>Dothideomycetes</taxon>
        <taxon>Dothideomycetidae</taxon>
        <taxon>Mycosphaerellales</taxon>
        <taxon>Mycosphaerellaceae</taxon>
        <taxon>Fulvia</taxon>
    </lineage>
</organism>
<dbReference type="Proteomes" id="UP000756132">
    <property type="component" value="Chromosome 3"/>
</dbReference>
<name>A0A9Q8P6S4_PASFU</name>